<accession>A0A1H9BRB0</accession>
<sequence length="39" mass="4579">MENGMTNEQFNKVLKMIIQIIEDSKTKEEAVEKIKNLLK</sequence>
<dbReference type="AlphaFoldDB" id="A0A1H9BRB0"/>
<proteinExistence type="predicted"/>
<evidence type="ECO:0000313" key="2">
    <source>
        <dbReference type="Proteomes" id="UP000198833"/>
    </source>
</evidence>
<reference evidence="1 2" key="1">
    <citation type="submission" date="2016-10" db="EMBL/GenBank/DDBJ databases">
        <authorList>
            <person name="de Groot N.N."/>
        </authorList>
    </citation>
    <scope>NUCLEOTIDE SEQUENCE [LARGE SCALE GENOMIC DNA]</scope>
    <source>
        <strain evidence="1 2">DSM 15695</strain>
    </source>
</reference>
<protein>
    <submittedName>
        <fullName evidence="1">Uncharacterized protein</fullName>
    </submittedName>
</protein>
<keyword evidence="2" id="KW-1185">Reference proteome</keyword>
<evidence type="ECO:0000313" key="1">
    <source>
        <dbReference type="EMBL" id="SEP91514.1"/>
    </source>
</evidence>
<dbReference type="EMBL" id="FOEN01000003">
    <property type="protein sequence ID" value="SEP91514.1"/>
    <property type="molecule type" value="Genomic_DNA"/>
</dbReference>
<dbReference type="Proteomes" id="UP000198833">
    <property type="component" value="Unassembled WGS sequence"/>
</dbReference>
<gene>
    <name evidence="1" type="ORF">SAMN04488558_10376</name>
</gene>
<name>A0A1H9BRB0_9LACT</name>
<organism evidence="1 2">
    <name type="scientific">Ignavigranum ruoffiae</name>
    <dbReference type="NCBI Taxonomy" id="89093"/>
    <lineage>
        <taxon>Bacteria</taxon>
        <taxon>Bacillati</taxon>
        <taxon>Bacillota</taxon>
        <taxon>Bacilli</taxon>
        <taxon>Lactobacillales</taxon>
        <taxon>Aerococcaceae</taxon>
        <taxon>Ignavigranum</taxon>
    </lineage>
</organism>